<name>A0ABT8YGN9_9HYPH</name>
<dbReference type="RefSeq" id="WP_304374701.1">
    <property type="nucleotide sequence ID" value="NZ_JAUOZU010000001.1"/>
</dbReference>
<organism evidence="2 3">
    <name type="scientific">Rhizobium alvei</name>
    <dbReference type="NCBI Taxonomy" id="1132659"/>
    <lineage>
        <taxon>Bacteria</taxon>
        <taxon>Pseudomonadati</taxon>
        <taxon>Pseudomonadota</taxon>
        <taxon>Alphaproteobacteria</taxon>
        <taxon>Hyphomicrobiales</taxon>
        <taxon>Rhizobiaceae</taxon>
        <taxon>Rhizobium/Agrobacterium group</taxon>
        <taxon>Rhizobium</taxon>
    </lineage>
</organism>
<gene>
    <name evidence="2" type="ORF">Q4481_02620</name>
</gene>
<dbReference type="Proteomes" id="UP001174932">
    <property type="component" value="Unassembled WGS sequence"/>
</dbReference>
<keyword evidence="1" id="KW-0812">Transmembrane</keyword>
<reference evidence="2" key="2">
    <citation type="submission" date="2023-07" db="EMBL/GenBank/DDBJ databases">
        <authorList>
            <person name="Shen H."/>
        </authorList>
    </citation>
    <scope>NUCLEOTIDE SEQUENCE</scope>
    <source>
        <strain evidence="2">TNR-22</strain>
    </source>
</reference>
<accession>A0ABT8YGN9</accession>
<feature type="transmembrane region" description="Helical" evidence="1">
    <location>
        <begin position="147"/>
        <end position="170"/>
    </location>
</feature>
<feature type="transmembrane region" description="Helical" evidence="1">
    <location>
        <begin position="177"/>
        <end position="197"/>
    </location>
</feature>
<dbReference type="EMBL" id="JAUOZU010000001">
    <property type="protein sequence ID" value="MDO6962832.1"/>
    <property type="molecule type" value="Genomic_DNA"/>
</dbReference>
<feature type="transmembrane region" description="Helical" evidence="1">
    <location>
        <begin position="239"/>
        <end position="257"/>
    </location>
</feature>
<feature type="transmembrane region" description="Helical" evidence="1">
    <location>
        <begin position="79"/>
        <end position="96"/>
    </location>
</feature>
<evidence type="ECO:0000256" key="1">
    <source>
        <dbReference type="SAM" id="Phobius"/>
    </source>
</evidence>
<feature type="transmembrane region" description="Helical" evidence="1">
    <location>
        <begin position="52"/>
        <end position="73"/>
    </location>
</feature>
<feature type="transmembrane region" description="Helical" evidence="1">
    <location>
        <begin position="311"/>
        <end position="332"/>
    </location>
</feature>
<protein>
    <recommendedName>
        <fullName evidence="4">DUF2157 domain-containing protein</fullName>
    </recommendedName>
</protein>
<feature type="transmembrane region" description="Helical" evidence="1">
    <location>
        <begin position="263"/>
        <end position="282"/>
    </location>
</feature>
<reference evidence="2" key="1">
    <citation type="journal article" date="2015" name="Int. J. Syst. Evol. Microbiol.">
        <title>Rhizobium alvei sp. nov., isolated from a freshwater river.</title>
        <authorList>
            <person name="Sheu S.Y."/>
            <person name="Huang H.W."/>
            <person name="Young C.C."/>
            <person name="Chen W.M."/>
        </authorList>
    </citation>
    <scope>NUCLEOTIDE SEQUENCE</scope>
    <source>
        <strain evidence="2">TNR-22</strain>
    </source>
</reference>
<evidence type="ECO:0008006" key="4">
    <source>
        <dbReference type="Google" id="ProtNLM"/>
    </source>
</evidence>
<proteinExistence type="predicted"/>
<evidence type="ECO:0000313" key="2">
    <source>
        <dbReference type="EMBL" id="MDO6962832.1"/>
    </source>
</evidence>
<comment type="caution">
    <text evidence="2">The sequence shown here is derived from an EMBL/GenBank/DDBJ whole genome shotgun (WGS) entry which is preliminary data.</text>
</comment>
<keyword evidence="1" id="KW-0472">Membrane</keyword>
<feature type="transmembrane region" description="Helical" evidence="1">
    <location>
        <begin position="209"/>
        <end position="227"/>
    </location>
</feature>
<keyword evidence="3" id="KW-1185">Reference proteome</keyword>
<feature type="transmembrane region" description="Helical" evidence="1">
    <location>
        <begin position="108"/>
        <end position="127"/>
    </location>
</feature>
<feature type="transmembrane region" description="Helical" evidence="1">
    <location>
        <begin position="287"/>
        <end position="305"/>
    </location>
</feature>
<evidence type="ECO:0000313" key="3">
    <source>
        <dbReference type="Proteomes" id="UP001174932"/>
    </source>
</evidence>
<sequence>MNETDLSRLRDAGIIDDAKLAEIRAFLSGAAGASTPAKAQASPPVRFDLTHVLWYAGALIIMGAMGLFTTAAFGAMGGWALFACGLAYGIVFGFAGDRMWKKPGMRTPAGLMIAIAVSMVPLAIYGLQDALGLWATEFGDPGQYRDFFNWVNGSWLYMEIATIIVAALAVWRYPFSFILLVAGIALWFMSMDLAMWFTAKPDGFDEFEMRRQISLFFGIAMIFAAWAIDIMSRRDGPDLAFWIHIFGAMAFWGGLSMTSGGTAFTKFLYLLINVGLVGLSVFLGRRVYAVFGALGISFYLGDLAYNVFNDVILFSFALSAIGLGIIGIGLLVHRHSASIARTMDGLVPEALRWARPERARTS</sequence>
<keyword evidence="1" id="KW-1133">Transmembrane helix</keyword>